<dbReference type="AlphaFoldDB" id="A0A814P925"/>
<dbReference type="InterPro" id="IPR052212">
    <property type="entry name" value="PH-like_domain"/>
</dbReference>
<dbReference type="InterPro" id="IPR011993">
    <property type="entry name" value="PH-like_dom_sf"/>
</dbReference>
<proteinExistence type="predicted"/>
<gene>
    <name evidence="3" type="ORF">EDS130_LOCUS20167</name>
</gene>
<evidence type="ECO:0000256" key="1">
    <source>
        <dbReference type="SAM" id="Coils"/>
    </source>
</evidence>
<dbReference type="SUPFAM" id="SSF103657">
    <property type="entry name" value="BAR/IMD domain-like"/>
    <property type="match status" value="1"/>
</dbReference>
<dbReference type="InterPro" id="IPR027267">
    <property type="entry name" value="AH/BAR_dom_sf"/>
</dbReference>
<dbReference type="PANTHER" id="PTHR12156">
    <property type="entry name" value="PLECKSTRIN HOMOLOGY-LIKE DOMAIN, FAMILY B, MEMBER 3"/>
    <property type="match status" value="1"/>
</dbReference>
<evidence type="ECO:0000313" key="3">
    <source>
        <dbReference type="EMBL" id="CAF1104547.1"/>
    </source>
</evidence>
<dbReference type="OrthoDB" id="6020705at2759"/>
<dbReference type="PROSITE" id="PS50003">
    <property type="entry name" value="PH_DOMAIN"/>
    <property type="match status" value="1"/>
</dbReference>
<comment type="caution">
    <text evidence="3">The sequence shown here is derived from an EMBL/GenBank/DDBJ whole genome shotgun (WGS) entry which is preliminary data.</text>
</comment>
<dbReference type="SUPFAM" id="SSF50729">
    <property type="entry name" value="PH domain-like"/>
    <property type="match status" value="1"/>
</dbReference>
<dbReference type="Gene3D" id="2.30.29.30">
    <property type="entry name" value="Pleckstrin-homology domain (PH domain)/Phosphotyrosine-binding domain (PTB)"/>
    <property type="match status" value="1"/>
</dbReference>
<organism evidence="3 4">
    <name type="scientific">Adineta ricciae</name>
    <name type="common">Rotifer</name>
    <dbReference type="NCBI Taxonomy" id="249248"/>
    <lineage>
        <taxon>Eukaryota</taxon>
        <taxon>Metazoa</taxon>
        <taxon>Spiralia</taxon>
        <taxon>Gnathifera</taxon>
        <taxon>Rotifera</taxon>
        <taxon>Eurotatoria</taxon>
        <taxon>Bdelloidea</taxon>
        <taxon>Adinetida</taxon>
        <taxon>Adinetidae</taxon>
        <taxon>Adineta</taxon>
    </lineage>
</organism>
<keyword evidence="1" id="KW-0175">Coiled coil</keyword>
<feature type="coiled-coil region" evidence="1">
    <location>
        <begin position="603"/>
        <end position="630"/>
    </location>
</feature>
<name>A0A814P925_ADIRI</name>
<dbReference type="SMART" id="SM00233">
    <property type="entry name" value="PH"/>
    <property type="match status" value="1"/>
</dbReference>
<dbReference type="Proteomes" id="UP000663852">
    <property type="component" value="Unassembled WGS sequence"/>
</dbReference>
<evidence type="ECO:0000313" key="4">
    <source>
        <dbReference type="Proteomes" id="UP000663852"/>
    </source>
</evidence>
<dbReference type="InterPro" id="IPR001849">
    <property type="entry name" value="PH_domain"/>
</dbReference>
<evidence type="ECO:0000259" key="2">
    <source>
        <dbReference type="PROSITE" id="PS50003"/>
    </source>
</evidence>
<protein>
    <recommendedName>
        <fullName evidence="2">PH domain-containing protein</fullName>
    </recommendedName>
</protein>
<dbReference type="Pfam" id="PF00169">
    <property type="entry name" value="PH"/>
    <property type="match status" value="1"/>
</dbReference>
<feature type="domain" description="PH" evidence="2">
    <location>
        <begin position="941"/>
        <end position="1047"/>
    </location>
</feature>
<feature type="coiled-coil region" evidence="1">
    <location>
        <begin position="866"/>
        <end position="900"/>
    </location>
</feature>
<dbReference type="PANTHER" id="PTHR12156:SF5">
    <property type="entry name" value="FI18040P1"/>
    <property type="match status" value="1"/>
</dbReference>
<dbReference type="EMBL" id="CAJNOJ010000098">
    <property type="protein sequence ID" value="CAF1104547.1"/>
    <property type="molecule type" value="Genomic_DNA"/>
</dbReference>
<feature type="coiled-coil region" evidence="1">
    <location>
        <begin position="678"/>
        <end position="815"/>
    </location>
</feature>
<reference evidence="3" key="1">
    <citation type="submission" date="2021-02" db="EMBL/GenBank/DDBJ databases">
        <authorList>
            <person name="Nowell W R."/>
        </authorList>
    </citation>
    <scope>NUCLEOTIDE SEQUENCE</scope>
</reference>
<accession>A0A814P925</accession>
<sequence length="1054" mass="122569">MTENNNWKMDINDEYQQEEPSSCHLLFALEDLLERSHKQHSLIISKRKYLSKSADDLSIREHHGTRVDQNNSSGTLIELDLSGVSAENNFYYDYSVQRSRSAPISAADIYDKELAAFIQCDQQEKQSAADNFVYNIDLSDVNEETSRQLNSKIAVFFEDDFSSDEINYEPSSPYYLHSSLIPNCLTITEENEDEMDQDEEIQLIQTNPRSNIILLDDDNDTILYENDQQMEEKMDLALLNMNKREDSIERLSTIYESPSPQPDVDEEMEDENEKLIVYDMAKSSDSLISTPKTHRSSVTSNSTRPLSCYTEASLETCTKANETLSASQLCGTTTTINAKVYTSLSLSPVTDTEIIPSAISLPQATTSSRRSSQHIQTMRVIQSSSSSLSDFISTPSTLQDTIYSNNKTSNVHHSLSECSLLHQPTVTNNEIDLNTTNERKTSLSRRILTNGLLLPPTTRRFHEPLTVKFENEDKFLSDTSSSSELLSSSDEKLLSRSEYLLRKDEQTSQQRKASSLKSILVTPSQTTSNILYPIDFDTRQRRISWQQKRSSDPYRMPIFDSGIIIDVRPTSISSIDEDVNHGTININQLQQYEIDYEKTLTDMTFIKKNIVDVESRLNEVTRELEFEQALIEGEHELVFKQILDASDSDQQKLRQLHINLQVLVERIMSEKTSIRNQISYTQQVLFKLERELRDLEEQCRSPDDTVLQKKENLSFTRKKYEELEFQLMELETRCESELEQAEEQFRSEQKLVTQNAKMRQNTLRELDHQQYLALHQTTLEKEKLEREKQKLKLFYKQKKIEANEYERKIQETRSNGHSLPRSFYQSTPFDLYKYRDDLSSPKLRKTDDQQDKINEMIVKIKLEEITNLEQQIRERYQDNLKRLEVEQKLADDKHVKLREKSRTQERPLTRYLPVRSVDFDLRAHIEGAGHLLTSSQITLTSATCRGYLYKMGGMKFKTWNRRWFVFDRQRRSLSYYLDKNELKLRGSIDFQSIVEVYIDQLQSISLRSPEPREATFIMKTMQRSYYLVAPTVELMRIWIDVIITGAEGNTFANV</sequence>